<comment type="subcellular location">
    <subcellularLocation>
        <location evidence="1">Cell outer membrane</location>
        <topology evidence="1">Multi-pass membrane protein</topology>
    </subcellularLocation>
</comment>
<comment type="similarity">
    <text evidence="2">Belongs to the outer membrane OOP (TC 1.B.6) superfamily. OmpA family.</text>
</comment>
<dbReference type="KEGG" id="fbl:Fbal_1645"/>
<evidence type="ECO:0000256" key="7">
    <source>
        <dbReference type="ARBA" id="ARBA00023114"/>
    </source>
</evidence>
<evidence type="ECO:0000256" key="9">
    <source>
        <dbReference type="ARBA" id="ARBA00023157"/>
    </source>
</evidence>
<reference evidence="13 14" key="1">
    <citation type="journal article" date="2010" name="Stand. Genomic Sci.">
        <title>Complete genome sequence of Ferrimonas balearica type strain (PAT).</title>
        <authorList>
            <person name="Nolan M."/>
            <person name="Sikorski J."/>
            <person name="Davenport K."/>
            <person name="Lucas S."/>
            <person name="Glavina Del Rio T."/>
            <person name="Tice H."/>
            <person name="Cheng J."/>
            <person name="Goodwin L."/>
            <person name="Pitluck S."/>
            <person name="Liolios K."/>
            <person name="Ivanova N."/>
            <person name="Mavromatis K."/>
            <person name="Ovchinnikova G."/>
            <person name="Pati A."/>
            <person name="Chen A."/>
            <person name="Palaniappan K."/>
            <person name="Land M."/>
            <person name="Hauser L."/>
            <person name="Chang Y."/>
            <person name="Jeffries C."/>
            <person name="Tapia R."/>
            <person name="Brettin T."/>
            <person name="Detter J."/>
            <person name="Han C."/>
            <person name="Yasawong M."/>
            <person name="Rohde M."/>
            <person name="Tindall B."/>
            <person name="Goker M."/>
            <person name="Woyke T."/>
            <person name="Bristow J."/>
            <person name="Eisen J."/>
            <person name="Markowitz V."/>
            <person name="Hugenholtz P."/>
            <person name="Kyrpides N."/>
            <person name="Klenk H."/>
            <person name="Lapidus A."/>
        </authorList>
    </citation>
    <scope>NUCLEOTIDE SEQUENCE [LARGE SCALE GENOMIC DNA]</scope>
    <source>
        <strain evidence="14">DSM 9799 / CCM 4581 / KCTC 23876 / PAT</strain>
    </source>
</reference>
<dbReference type="Pfam" id="PF00691">
    <property type="entry name" value="OmpA"/>
    <property type="match status" value="1"/>
</dbReference>
<name>E1SQQ1_FERBD</name>
<evidence type="ECO:0000256" key="4">
    <source>
        <dbReference type="ARBA" id="ARBA00022452"/>
    </source>
</evidence>
<dbReference type="InterPro" id="IPR002368">
    <property type="entry name" value="OmpA"/>
</dbReference>
<dbReference type="Gene3D" id="2.40.160.20">
    <property type="match status" value="1"/>
</dbReference>
<gene>
    <name evidence="13" type="ordered locus">Fbal_1645</name>
</gene>
<evidence type="ECO:0000256" key="11">
    <source>
        <dbReference type="PROSITE-ProRule" id="PRU00473"/>
    </source>
</evidence>
<protein>
    <submittedName>
        <fullName evidence="13">OmpA/MotB domain protein</fullName>
    </submittedName>
</protein>
<dbReference type="GO" id="GO:0006811">
    <property type="term" value="P:monoatomic ion transport"/>
    <property type="evidence" value="ECO:0007669"/>
    <property type="project" value="UniProtKB-KW"/>
</dbReference>
<keyword evidence="6" id="KW-0406">Ion transport</keyword>
<proteinExistence type="inferred from homology"/>
<dbReference type="GO" id="GO:0015288">
    <property type="term" value="F:porin activity"/>
    <property type="evidence" value="ECO:0007669"/>
    <property type="project" value="UniProtKB-KW"/>
</dbReference>
<evidence type="ECO:0000256" key="8">
    <source>
        <dbReference type="ARBA" id="ARBA00023136"/>
    </source>
</evidence>
<dbReference type="eggNOG" id="COG2885">
    <property type="taxonomic scope" value="Bacteria"/>
</dbReference>
<dbReference type="Pfam" id="PF01389">
    <property type="entry name" value="OmpA_membrane"/>
    <property type="match status" value="1"/>
</dbReference>
<dbReference type="GO" id="GO:0046930">
    <property type="term" value="C:pore complex"/>
    <property type="evidence" value="ECO:0007669"/>
    <property type="project" value="UniProtKB-KW"/>
</dbReference>
<dbReference type="CDD" id="cd07185">
    <property type="entry name" value="OmpA_C-like"/>
    <property type="match status" value="1"/>
</dbReference>
<dbReference type="HOGENOM" id="CLU_031536_0_1_6"/>
<feature type="domain" description="OmpA-like" evidence="12">
    <location>
        <begin position="236"/>
        <end position="351"/>
    </location>
</feature>
<dbReference type="EMBL" id="CP002209">
    <property type="protein sequence ID" value="ADN75849.1"/>
    <property type="molecule type" value="Genomic_DNA"/>
</dbReference>
<evidence type="ECO:0000313" key="13">
    <source>
        <dbReference type="EMBL" id="ADN75849.1"/>
    </source>
</evidence>
<keyword evidence="8 11" id="KW-0472">Membrane</keyword>
<dbReference type="InterPro" id="IPR006665">
    <property type="entry name" value="OmpA-like"/>
</dbReference>
<evidence type="ECO:0000256" key="6">
    <source>
        <dbReference type="ARBA" id="ARBA00023065"/>
    </source>
</evidence>
<evidence type="ECO:0000313" key="14">
    <source>
        <dbReference type="Proteomes" id="UP000006683"/>
    </source>
</evidence>
<evidence type="ECO:0000256" key="1">
    <source>
        <dbReference type="ARBA" id="ARBA00004571"/>
    </source>
</evidence>
<keyword evidence="5" id="KW-0812">Transmembrane</keyword>
<dbReference type="STRING" id="550540.Fbal_1645"/>
<keyword evidence="10" id="KW-0998">Cell outer membrane</keyword>
<keyword evidence="7" id="KW-0626">Porin</keyword>
<accession>E1SQQ1</accession>
<dbReference type="Gene3D" id="3.30.1330.60">
    <property type="entry name" value="OmpA-like domain"/>
    <property type="match status" value="1"/>
</dbReference>
<keyword evidence="4" id="KW-1134">Transmembrane beta strand</keyword>
<dbReference type="SUPFAM" id="SSF103088">
    <property type="entry name" value="OmpA-like"/>
    <property type="match status" value="1"/>
</dbReference>
<dbReference type="InterPro" id="IPR000498">
    <property type="entry name" value="OmpA-like_TM_dom"/>
</dbReference>
<dbReference type="PANTHER" id="PTHR30329">
    <property type="entry name" value="STATOR ELEMENT OF FLAGELLAR MOTOR COMPLEX"/>
    <property type="match status" value="1"/>
</dbReference>
<dbReference type="PRINTS" id="PR01021">
    <property type="entry name" value="OMPADOMAIN"/>
</dbReference>
<dbReference type="InterPro" id="IPR006664">
    <property type="entry name" value="OMP_bac"/>
</dbReference>
<dbReference type="InterPro" id="IPR050330">
    <property type="entry name" value="Bact_OuterMem_StrucFunc"/>
</dbReference>
<evidence type="ECO:0000256" key="10">
    <source>
        <dbReference type="ARBA" id="ARBA00023237"/>
    </source>
</evidence>
<dbReference type="GO" id="GO:0009279">
    <property type="term" value="C:cell outer membrane"/>
    <property type="evidence" value="ECO:0007669"/>
    <property type="project" value="UniProtKB-SubCell"/>
</dbReference>
<keyword evidence="3" id="KW-0813">Transport</keyword>
<evidence type="ECO:0000256" key="3">
    <source>
        <dbReference type="ARBA" id="ARBA00022448"/>
    </source>
</evidence>
<dbReference type="AlphaFoldDB" id="E1SQQ1"/>
<dbReference type="PRINTS" id="PR01022">
    <property type="entry name" value="OUTRMMBRANEA"/>
</dbReference>
<dbReference type="eggNOG" id="COG3637">
    <property type="taxonomic scope" value="Bacteria"/>
</dbReference>
<dbReference type="PROSITE" id="PS51123">
    <property type="entry name" value="OMPA_2"/>
    <property type="match status" value="1"/>
</dbReference>
<dbReference type="SUPFAM" id="SSF56925">
    <property type="entry name" value="OMPA-like"/>
    <property type="match status" value="1"/>
</dbReference>
<evidence type="ECO:0000259" key="12">
    <source>
        <dbReference type="PROSITE" id="PS51123"/>
    </source>
</evidence>
<keyword evidence="9" id="KW-1015">Disulfide bond</keyword>
<dbReference type="InterPro" id="IPR011250">
    <property type="entry name" value="OMP/PagP_B-barrel"/>
</dbReference>
<organism evidence="13 14">
    <name type="scientific">Ferrimonas balearica (strain DSM 9799 / CCM 4581 / KCTC 23876 / PAT)</name>
    <dbReference type="NCBI Taxonomy" id="550540"/>
    <lineage>
        <taxon>Bacteria</taxon>
        <taxon>Pseudomonadati</taxon>
        <taxon>Pseudomonadota</taxon>
        <taxon>Gammaproteobacteria</taxon>
        <taxon>Alteromonadales</taxon>
        <taxon>Ferrimonadaceae</taxon>
        <taxon>Ferrimonas</taxon>
    </lineage>
</organism>
<evidence type="ECO:0000256" key="5">
    <source>
        <dbReference type="ARBA" id="ARBA00022692"/>
    </source>
</evidence>
<dbReference type="PANTHER" id="PTHR30329:SF21">
    <property type="entry name" value="LIPOPROTEIN YIAD-RELATED"/>
    <property type="match status" value="1"/>
</dbReference>
<sequence length="354" mass="39067">MPWQHGATPPTSPIDKETIAMSVSFLNIGRLGTLLCLCLPFTVSAEAGDDTYADHLYLGAKAGWSHYHNGCESGASDCDKDDLGWGAQLGYQFSPNWAAELEYLDFGQAEATYPFTYPHGTYTGSQRGWALSARASLPVTEQVELFGKLGALYWQGKVEGPTPTRKDEGWAPVAEVGLGYRFSQRWQLNLATQYGDGVGSDELGGSNLWLTTIGVQYRFGADRTRAVQPTPTPPPGPVVLPALHRELHFGFDSSELTDLSPLSDIIERLLRYPDAQVFIQGFADSTGRSQYNLSLSHRRAQAVADYLQSQGVEPDRIRIEDFGERLPVIDNATAEHRAQNRRVHLYIPGMEVDQ</sequence>
<dbReference type="InterPro" id="IPR036737">
    <property type="entry name" value="OmpA-like_sf"/>
</dbReference>
<evidence type="ECO:0000256" key="2">
    <source>
        <dbReference type="ARBA" id="ARBA00005710"/>
    </source>
</evidence>
<dbReference type="Proteomes" id="UP000006683">
    <property type="component" value="Chromosome"/>
</dbReference>
<keyword evidence="14" id="KW-1185">Reference proteome</keyword>